<evidence type="ECO:0000256" key="1">
    <source>
        <dbReference type="SAM" id="MobiDB-lite"/>
    </source>
</evidence>
<protein>
    <submittedName>
        <fullName evidence="2">Uncharacterized protein</fullName>
    </submittedName>
</protein>
<reference evidence="3" key="1">
    <citation type="journal article" date="2017" name="Nat. Microbiol.">
        <title>Global analysis of biosynthetic gene clusters reveals vast potential of secondary metabolite production in Penicillium species.</title>
        <authorList>
            <person name="Nielsen J.C."/>
            <person name="Grijseels S."/>
            <person name="Prigent S."/>
            <person name="Ji B."/>
            <person name="Dainat J."/>
            <person name="Nielsen K.F."/>
            <person name="Frisvad J.C."/>
            <person name="Workman M."/>
            <person name="Nielsen J."/>
        </authorList>
    </citation>
    <scope>NUCLEOTIDE SEQUENCE [LARGE SCALE GENOMIC DNA]</scope>
    <source>
        <strain evidence="3">IBT 31811</strain>
    </source>
</reference>
<dbReference type="EMBL" id="MDYN01000018">
    <property type="protein sequence ID" value="OQD83156.1"/>
    <property type="molecule type" value="Genomic_DNA"/>
</dbReference>
<name>A0A1V6Q368_9EURO</name>
<sequence length="98" mass="10719">MALIRHFITRTASKQPLRTGVAPAQLSLRNPPRKCFTSGKLDETEPGGQRKLIVAACVTLPFLAYVWHRSGDANTVSGTVGEHRGANQEYKESAEGNR</sequence>
<feature type="compositionally biased region" description="Basic and acidic residues" evidence="1">
    <location>
        <begin position="81"/>
        <end position="98"/>
    </location>
</feature>
<proteinExistence type="predicted"/>
<feature type="region of interest" description="Disordered" evidence="1">
    <location>
        <begin position="76"/>
        <end position="98"/>
    </location>
</feature>
<comment type="caution">
    <text evidence="2">The sequence shown here is derived from an EMBL/GenBank/DDBJ whole genome shotgun (WGS) entry which is preliminary data.</text>
</comment>
<organism evidence="2 3">
    <name type="scientific">Penicillium antarcticum</name>
    <dbReference type="NCBI Taxonomy" id="416450"/>
    <lineage>
        <taxon>Eukaryota</taxon>
        <taxon>Fungi</taxon>
        <taxon>Dikarya</taxon>
        <taxon>Ascomycota</taxon>
        <taxon>Pezizomycotina</taxon>
        <taxon>Eurotiomycetes</taxon>
        <taxon>Eurotiomycetidae</taxon>
        <taxon>Eurotiales</taxon>
        <taxon>Aspergillaceae</taxon>
        <taxon>Penicillium</taxon>
    </lineage>
</organism>
<keyword evidence="3" id="KW-1185">Reference proteome</keyword>
<gene>
    <name evidence="2" type="ORF">PENANT_c018G09070</name>
</gene>
<dbReference type="AlphaFoldDB" id="A0A1V6Q368"/>
<accession>A0A1V6Q368</accession>
<dbReference type="Proteomes" id="UP000191672">
    <property type="component" value="Unassembled WGS sequence"/>
</dbReference>
<evidence type="ECO:0000313" key="2">
    <source>
        <dbReference type="EMBL" id="OQD83156.1"/>
    </source>
</evidence>
<evidence type="ECO:0000313" key="3">
    <source>
        <dbReference type="Proteomes" id="UP000191672"/>
    </source>
</evidence>
<dbReference type="OrthoDB" id="4360131at2759"/>